<dbReference type="Proteomes" id="UP000070366">
    <property type="component" value="Unassembled WGS sequence"/>
</dbReference>
<organism evidence="1 2">
    <name type="scientific">Christensenella minuta</name>
    <dbReference type="NCBI Taxonomy" id="626937"/>
    <lineage>
        <taxon>Bacteria</taxon>
        <taxon>Bacillati</taxon>
        <taxon>Bacillota</taxon>
        <taxon>Clostridia</taxon>
        <taxon>Christensenellales</taxon>
        <taxon>Christensenellaceae</taxon>
        <taxon>Christensenella</taxon>
    </lineage>
</organism>
<evidence type="ECO:0000313" key="2">
    <source>
        <dbReference type="Proteomes" id="UP000070366"/>
    </source>
</evidence>
<comment type="caution">
    <text evidence="1">The sequence shown here is derived from an EMBL/GenBank/DDBJ whole genome shotgun (WGS) entry which is preliminary data.</text>
</comment>
<dbReference type="STRING" id="626937.HMPREF3293_00921"/>
<dbReference type="AlphaFoldDB" id="A0A136Q669"/>
<evidence type="ECO:0000313" key="1">
    <source>
        <dbReference type="EMBL" id="KXK66185.1"/>
    </source>
</evidence>
<reference evidence="1 2" key="1">
    <citation type="submission" date="2016-02" db="EMBL/GenBank/DDBJ databases">
        <authorList>
            <person name="Wen L."/>
            <person name="He K."/>
            <person name="Yang H."/>
        </authorList>
    </citation>
    <scope>NUCLEOTIDE SEQUENCE [LARGE SCALE GENOMIC DNA]</scope>
    <source>
        <strain evidence="1 2">DSM 22607</strain>
    </source>
</reference>
<proteinExistence type="predicted"/>
<keyword evidence="2" id="KW-1185">Reference proteome</keyword>
<gene>
    <name evidence="1" type="ORF">HMPREF3293_00921</name>
</gene>
<dbReference type="EMBL" id="LSZW01000047">
    <property type="protein sequence ID" value="KXK66185.1"/>
    <property type="molecule type" value="Genomic_DNA"/>
</dbReference>
<name>A0A136Q669_9FIRM</name>
<protein>
    <submittedName>
        <fullName evidence="1">Uncharacterized protein</fullName>
    </submittedName>
</protein>
<accession>A0A136Q669</accession>
<sequence length="56" mass="6639">MLFSLLGMERRSKGFHSIIIRANPVFCLGNLRRGLPQREKKEYTIHETYYGRARRA</sequence>